<accession>A0A7T9DJE5</accession>
<keyword evidence="2" id="KW-1133">Transmembrane helix</keyword>
<protein>
    <submittedName>
        <fullName evidence="3">Uncharacterized protein</fullName>
    </submittedName>
</protein>
<feature type="coiled-coil region" evidence="1">
    <location>
        <begin position="154"/>
        <end position="181"/>
    </location>
</feature>
<gene>
    <name evidence="3" type="ORF">IPJ89_04700</name>
</gene>
<evidence type="ECO:0000256" key="2">
    <source>
        <dbReference type="SAM" id="Phobius"/>
    </source>
</evidence>
<dbReference type="AlphaFoldDB" id="A0A7T9DJE5"/>
<feature type="transmembrane region" description="Helical" evidence="2">
    <location>
        <begin position="395"/>
        <end position="416"/>
    </location>
</feature>
<dbReference type="EMBL" id="CP064981">
    <property type="protein sequence ID" value="QQR92424.1"/>
    <property type="molecule type" value="Genomic_DNA"/>
</dbReference>
<organism evidence="3">
    <name type="scientific">Candidatus Iainarchaeum sp</name>
    <dbReference type="NCBI Taxonomy" id="3101447"/>
    <lineage>
        <taxon>Archaea</taxon>
        <taxon>Candidatus Iainarchaeota</taxon>
        <taxon>Candidatus Iainarchaeia</taxon>
        <taxon>Candidatus Iainarchaeales</taxon>
        <taxon>Candidatus Iainarchaeaceae</taxon>
        <taxon>Candidatus Iainarchaeum</taxon>
    </lineage>
</organism>
<proteinExistence type="predicted"/>
<keyword evidence="2" id="KW-0472">Membrane</keyword>
<dbReference type="Proteomes" id="UP000596004">
    <property type="component" value="Chromosome"/>
</dbReference>
<reference evidence="3" key="1">
    <citation type="submission" date="2020-11" db="EMBL/GenBank/DDBJ databases">
        <title>Connecting structure to function with the recovery of over 1000 high-quality activated sludge metagenome-assembled genomes encoding full-length rRNA genes using long-read sequencing.</title>
        <authorList>
            <person name="Singleton C.M."/>
            <person name="Petriglieri F."/>
            <person name="Kristensen J.M."/>
            <person name="Kirkegaard R.H."/>
            <person name="Michaelsen T.Y."/>
            <person name="Andersen M.H."/>
            <person name="Karst S.M."/>
            <person name="Dueholm M.S."/>
            <person name="Nielsen P.H."/>
            <person name="Albertsen M."/>
        </authorList>
    </citation>
    <scope>NUCLEOTIDE SEQUENCE</scope>
    <source>
        <strain evidence="3">Fred_18-Q3-R57-64_BAT3C.431</strain>
    </source>
</reference>
<keyword evidence="2" id="KW-0812">Transmembrane</keyword>
<sequence length="429" mass="46971">MRAFVWAITFALLVLASSAMALQAVDAEGLIQQGNYLEQNERAAVYKSLPQTSGNQTYWVVSVTLNDSLKLLVPLNDLDSKLVDKGNLRNELVSANVLVQRLGVVKGSTQWLISLTTANKLEELANALENETFDVDVVVNGIDSPNSATLRTNIAGLKSKLSTMSSELKDASAQIRELVQDETQLFNVEIDTEKVLDLESDYLGVYDKIASVKEKASEYDGVVAQFKNSIAQLDDVEAQTKTQLIGLLSPLASNQSITGAIAPYASISADNQQRVSTEYASLAAKTTNYNAELEKRVARVQSYAAIYLEDTAFKSQTTYSTLEQAAKTILSEQNKPQWKNQSEVNKLATLWTQVQDQFKKAQYATALETAAKAKASARMIKRDGIQVARDEPFNLSSAIITALALILGGFAVILILKNVAKKMQEVKEE</sequence>
<keyword evidence="1" id="KW-0175">Coiled coil</keyword>
<name>A0A7T9DJE5_9ARCH</name>
<evidence type="ECO:0000256" key="1">
    <source>
        <dbReference type="SAM" id="Coils"/>
    </source>
</evidence>
<evidence type="ECO:0000313" key="3">
    <source>
        <dbReference type="EMBL" id="QQR92424.1"/>
    </source>
</evidence>